<protein>
    <submittedName>
        <fullName evidence="1">Uncharacterized protein</fullName>
    </submittedName>
</protein>
<name>A0AAV7X451_9NEOP</name>
<gene>
    <name evidence="1" type="ORF">ONE63_011177</name>
</gene>
<organism evidence="1 2">
    <name type="scientific">Megalurothrips usitatus</name>
    <name type="common">bean blossom thrips</name>
    <dbReference type="NCBI Taxonomy" id="439358"/>
    <lineage>
        <taxon>Eukaryota</taxon>
        <taxon>Metazoa</taxon>
        <taxon>Ecdysozoa</taxon>
        <taxon>Arthropoda</taxon>
        <taxon>Hexapoda</taxon>
        <taxon>Insecta</taxon>
        <taxon>Pterygota</taxon>
        <taxon>Neoptera</taxon>
        <taxon>Paraneoptera</taxon>
        <taxon>Thysanoptera</taxon>
        <taxon>Terebrantia</taxon>
        <taxon>Thripoidea</taxon>
        <taxon>Thripidae</taxon>
        <taxon>Megalurothrips</taxon>
    </lineage>
</organism>
<comment type="caution">
    <text evidence="1">The sequence shown here is derived from an EMBL/GenBank/DDBJ whole genome shotgun (WGS) entry which is preliminary data.</text>
</comment>
<evidence type="ECO:0000313" key="2">
    <source>
        <dbReference type="Proteomes" id="UP001075354"/>
    </source>
</evidence>
<dbReference type="EMBL" id="JAPTSV010000210">
    <property type="protein sequence ID" value="KAJ1519217.1"/>
    <property type="molecule type" value="Genomic_DNA"/>
</dbReference>
<sequence length="102" mass="11001">MQTPATYGVLDNYPAAIETLEEIGGAVDGFKPASAEDIPNREYLVPRQDSFDDSLSGEHIDGRFSARILLVGASPEGIEAKAKALKIRLPSNWPSPSNETKT</sequence>
<evidence type="ECO:0000313" key="1">
    <source>
        <dbReference type="EMBL" id="KAJ1519217.1"/>
    </source>
</evidence>
<accession>A0AAV7X451</accession>
<dbReference type="Proteomes" id="UP001075354">
    <property type="component" value="Unassembled WGS sequence"/>
</dbReference>
<keyword evidence="2" id="KW-1185">Reference proteome</keyword>
<reference evidence="1" key="1">
    <citation type="submission" date="2022-12" db="EMBL/GenBank/DDBJ databases">
        <title>Chromosome-level genome assembly of the bean flower thrips Megalurothrips usitatus.</title>
        <authorList>
            <person name="Ma L."/>
            <person name="Liu Q."/>
            <person name="Li H."/>
            <person name="Cai W."/>
        </authorList>
    </citation>
    <scope>NUCLEOTIDE SEQUENCE</scope>
    <source>
        <strain evidence="1">Cailab_2022a</strain>
    </source>
</reference>
<dbReference type="AlphaFoldDB" id="A0AAV7X451"/>
<proteinExistence type="predicted"/>